<dbReference type="KEGG" id="tcl:Tchl_2403"/>
<dbReference type="STRING" id="96773.Tchl_2403"/>
<dbReference type="AlphaFoldDB" id="A0A1L6FE97"/>
<evidence type="ECO:0000313" key="1">
    <source>
        <dbReference type="EMBL" id="APR05241.1"/>
    </source>
</evidence>
<keyword evidence="2" id="KW-1185">Reference proteome</keyword>
<dbReference type="Proteomes" id="UP000185739">
    <property type="component" value="Chromosome"/>
</dbReference>
<proteinExistence type="predicted"/>
<evidence type="ECO:0000313" key="2">
    <source>
        <dbReference type="Proteomes" id="UP000185739"/>
    </source>
</evidence>
<accession>A0A1L6FE97</accession>
<sequence>MRMKSQRGLSLAGVLVVGALAAFALTIGFRTVPVINEYLAVKRIVNVLADEGDKGTPALELRRSFDRRGQIDGVSSVSGVDLLIDKSGPRTLIEVDYSRAVPLVANLSLLIDLHASSEAR</sequence>
<dbReference type="EMBL" id="CP018839">
    <property type="protein sequence ID" value="APR05241.1"/>
    <property type="molecule type" value="Genomic_DNA"/>
</dbReference>
<protein>
    <submittedName>
        <fullName evidence="1">Putative membrane protein</fullName>
    </submittedName>
</protein>
<gene>
    <name evidence="1" type="ORF">Tchl_2403</name>
</gene>
<organism evidence="1 2">
    <name type="scientific">Thauera chlorobenzoica</name>
    <dbReference type="NCBI Taxonomy" id="96773"/>
    <lineage>
        <taxon>Bacteria</taxon>
        <taxon>Pseudomonadati</taxon>
        <taxon>Pseudomonadota</taxon>
        <taxon>Betaproteobacteria</taxon>
        <taxon>Rhodocyclales</taxon>
        <taxon>Zoogloeaceae</taxon>
        <taxon>Thauera</taxon>
    </lineage>
</organism>
<dbReference type="Pfam" id="PF16137">
    <property type="entry name" value="DUF4845"/>
    <property type="match status" value="1"/>
</dbReference>
<dbReference type="OrthoDB" id="9180880at2"/>
<dbReference type="InterPro" id="IPR032314">
    <property type="entry name" value="DUF4845"/>
</dbReference>
<name>A0A1L6FE97_9RHOO</name>
<reference evidence="1 2" key="1">
    <citation type="submission" date="2016-12" db="EMBL/GenBank/DDBJ databases">
        <title>Complete genome sequence of Thauera chlorobenzoica, a Betaproteobacterium degrading haloaromatics anaerobically to CO2 and halides.</title>
        <authorList>
            <person name="Goris T."/>
            <person name="Mergelsberg M."/>
            <person name="Boll M."/>
        </authorList>
    </citation>
    <scope>NUCLEOTIDE SEQUENCE [LARGE SCALE GENOMIC DNA]</scope>
    <source>
        <strain evidence="1 2">3CB1</strain>
    </source>
</reference>
<dbReference type="RefSeq" id="WP_075148636.1">
    <property type="nucleotide sequence ID" value="NZ_CP018839.1"/>
</dbReference>